<dbReference type="InterPro" id="IPR050305">
    <property type="entry name" value="Small_GTPase_Rab"/>
</dbReference>
<keyword evidence="2" id="KW-0547">Nucleotide-binding</keyword>
<name>A0A1A8WIV0_PLAOA</name>
<organism evidence="5 6">
    <name type="scientific">Plasmodium ovale curtisi</name>
    <dbReference type="NCBI Taxonomy" id="864141"/>
    <lineage>
        <taxon>Eukaryota</taxon>
        <taxon>Sar</taxon>
        <taxon>Alveolata</taxon>
        <taxon>Apicomplexa</taxon>
        <taxon>Aconoidasida</taxon>
        <taxon>Haemosporida</taxon>
        <taxon>Plasmodiidae</taxon>
        <taxon>Plasmodium</taxon>
        <taxon>Plasmodium (Plasmodium)</taxon>
    </lineage>
</organism>
<dbReference type="GO" id="GO:0005525">
    <property type="term" value="F:GTP binding"/>
    <property type="evidence" value="ECO:0007669"/>
    <property type="project" value="UniProtKB-KW"/>
</dbReference>
<dbReference type="PROSITE" id="PS51420">
    <property type="entry name" value="RHO"/>
    <property type="match status" value="1"/>
</dbReference>
<dbReference type="SUPFAM" id="SSF52540">
    <property type="entry name" value="P-loop containing nucleoside triphosphate hydrolases"/>
    <property type="match status" value="1"/>
</dbReference>
<dbReference type="PROSITE" id="PS51421">
    <property type="entry name" value="RAS"/>
    <property type="match status" value="1"/>
</dbReference>
<keyword evidence="4" id="KW-0449">Lipoprotein</keyword>
<evidence type="ECO:0000313" key="5">
    <source>
        <dbReference type="EMBL" id="SBS92874.1"/>
    </source>
</evidence>
<dbReference type="FunFam" id="3.40.50.300:FF:001929">
    <property type="entry name" value="Ras-related protein Rab-1A"/>
    <property type="match status" value="1"/>
</dbReference>
<dbReference type="InterPro" id="IPR027417">
    <property type="entry name" value="P-loop_NTPase"/>
</dbReference>
<reference evidence="6" key="1">
    <citation type="submission" date="2016-05" db="EMBL/GenBank/DDBJ databases">
        <authorList>
            <person name="Naeem Raeece"/>
        </authorList>
    </citation>
    <scope>NUCLEOTIDE SEQUENCE [LARGE SCALE GENOMIC DNA]</scope>
</reference>
<dbReference type="InterPro" id="IPR057289">
    <property type="entry name" value="Rab1/Ypt1"/>
</dbReference>
<dbReference type="CDD" id="cd01869">
    <property type="entry name" value="Rab1_Ypt1"/>
    <property type="match status" value="1"/>
</dbReference>
<dbReference type="SMART" id="SM00174">
    <property type="entry name" value="RHO"/>
    <property type="match status" value="1"/>
</dbReference>
<dbReference type="Proteomes" id="UP000078546">
    <property type="component" value="Unassembled WGS sequence"/>
</dbReference>
<dbReference type="PROSITE" id="PS51419">
    <property type="entry name" value="RAB"/>
    <property type="match status" value="1"/>
</dbReference>
<keyword evidence="3" id="KW-0342">GTP-binding</keyword>
<dbReference type="NCBIfam" id="TIGR00231">
    <property type="entry name" value="small_GTP"/>
    <property type="match status" value="1"/>
</dbReference>
<dbReference type="InterPro" id="IPR001806">
    <property type="entry name" value="Small_GTPase"/>
</dbReference>
<dbReference type="Gene3D" id="3.40.50.300">
    <property type="entry name" value="P-loop containing nucleotide triphosphate hydrolases"/>
    <property type="match status" value="1"/>
</dbReference>
<proteinExistence type="inferred from homology"/>
<dbReference type="PANTHER" id="PTHR47980">
    <property type="entry name" value="LD44762P"/>
    <property type="match status" value="1"/>
</dbReference>
<dbReference type="InterPro" id="IPR005225">
    <property type="entry name" value="Small_GTP-bd"/>
</dbReference>
<protein>
    <submittedName>
        <fullName evidence="5">Ras-related protein Rab-1A, putative (RAB1a)</fullName>
    </submittedName>
</protein>
<evidence type="ECO:0000256" key="1">
    <source>
        <dbReference type="ARBA" id="ARBA00006270"/>
    </source>
</evidence>
<gene>
    <name evidence="5" type="ORF">POVCU1_024190</name>
</gene>
<comment type="similarity">
    <text evidence="1">Belongs to the small GTPase superfamily. Rab family.</text>
</comment>
<evidence type="ECO:0000256" key="3">
    <source>
        <dbReference type="ARBA" id="ARBA00023134"/>
    </source>
</evidence>
<dbReference type="AlphaFoldDB" id="A0A1A8WIV0"/>
<sequence>MRISTCVFTSNGEEVHVRLSLDTDEKEEENTARRFATAYPPLRQRLSIASPTIIHRFANAYPPLIHRFANANPPLIHRFANASPSRMNESRSRDYDLLYKIILIGDSGVGKSCILLRFSDDHFTESYITTIGVDFRFRTIKVNEKIVKLQIWDTAGQERFRTITSAYYRGADGIIIIYDTTDRNSFLHINDWVNEIDKYTNEETCKLLVGNKADCKDEMEIPTTEGENKAKELNIPFIETSAKDSTNVELAFTMITQELIKKKKKKNINSANSSQVKVKLTSGDDDPSSLCSC</sequence>
<accession>A0A1A8WIV0</accession>
<dbReference type="SMART" id="SM00177">
    <property type="entry name" value="ARF"/>
    <property type="match status" value="1"/>
</dbReference>
<dbReference type="EMBL" id="FLQV01000454">
    <property type="protein sequence ID" value="SBS92874.1"/>
    <property type="molecule type" value="Genomic_DNA"/>
</dbReference>
<dbReference type="Pfam" id="PF00071">
    <property type="entry name" value="Ras"/>
    <property type="match status" value="1"/>
</dbReference>
<evidence type="ECO:0000313" key="6">
    <source>
        <dbReference type="Proteomes" id="UP000078546"/>
    </source>
</evidence>
<dbReference type="GO" id="GO:0003924">
    <property type="term" value="F:GTPase activity"/>
    <property type="evidence" value="ECO:0007669"/>
    <property type="project" value="InterPro"/>
</dbReference>
<dbReference type="SMART" id="SM00173">
    <property type="entry name" value="RAS"/>
    <property type="match status" value="1"/>
</dbReference>
<evidence type="ECO:0000256" key="4">
    <source>
        <dbReference type="ARBA" id="ARBA00023288"/>
    </source>
</evidence>
<dbReference type="PRINTS" id="PR00449">
    <property type="entry name" value="RASTRNSFRMNG"/>
</dbReference>
<dbReference type="SMART" id="SM00175">
    <property type="entry name" value="RAB"/>
    <property type="match status" value="1"/>
</dbReference>
<evidence type="ECO:0000256" key="2">
    <source>
        <dbReference type="ARBA" id="ARBA00022741"/>
    </source>
</evidence>
<dbReference type="SMART" id="SM00176">
    <property type="entry name" value="RAN"/>
    <property type="match status" value="1"/>
</dbReference>